<dbReference type="GeneID" id="80908842"/>
<name>A0A9W8XNA4_9PLEO</name>
<proteinExistence type="predicted"/>
<dbReference type="Proteomes" id="UP001140513">
    <property type="component" value="Unassembled WGS sequence"/>
</dbReference>
<comment type="caution">
    <text evidence="1">The sequence shown here is derived from an EMBL/GenBank/DDBJ whole genome shotgun (WGS) entry which is preliminary data.</text>
</comment>
<accession>A0A9W8XNA4</accession>
<evidence type="ECO:0000313" key="1">
    <source>
        <dbReference type="EMBL" id="KAJ4353582.1"/>
    </source>
</evidence>
<sequence length="326" mass="37878">MGFPLFQDRREGYPDNIVLQKTSTSMGTSYVEKIGKTGLDQCNPLNLFNPFQMFPGRSLWIASPYPISIFSECSPSPSYHRYLATPPSPGTYCKTPEIYCTTPVKVQVRTKTWLFPHRDLGPAFANGWNKLPTEIKLHILSQNLRFHDCIGESSDEEYKMLRHHLRMTPEIAAFSKEIFYSRNSMNLTKYDSWDIMYLNIPPQSATPFLSRAQVTVRLGRSRDWHVLFACSRILRKCPNFQYLSIVFQWAKDVYIEDLMEDYPKEKWISVLEARIKPENVDFWCKGEVSFKGNPVLERFDGEWVAPDDKVIDTLEAFIKGKISFDH</sequence>
<dbReference type="AlphaFoldDB" id="A0A9W8XNA4"/>
<evidence type="ECO:0000313" key="2">
    <source>
        <dbReference type="Proteomes" id="UP001140513"/>
    </source>
</evidence>
<gene>
    <name evidence="1" type="ORF">N0V89_005312</name>
</gene>
<reference evidence="1" key="1">
    <citation type="submission" date="2022-10" db="EMBL/GenBank/DDBJ databases">
        <title>Tapping the CABI collections for fungal endophytes: first genome assemblies for Collariella, Neodidymelliopsis, Ascochyta clinopodiicola, Didymella pomorum, Didymosphaeria variabile, Neocosmospora piperis and Neocucurbitaria cava.</title>
        <authorList>
            <person name="Hill R."/>
        </authorList>
    </citation>
    <scope>NUCLEOTIDE SEQUENCE</scope>
    <source>
        <strain evidence="1">IMI 356815</strain>
    </source>
</reference>
<dbReference type="RefSeq" id="XP_056071356.1">
    <property type="nucleotide sequence ID" value="XM_056214089.1"/>
</dbReference>
<dbReference type="EMBL" id="JAPEUX010000004">
    <property type="protein sequence ID" value="KAJ4353582.1"/>
    <property type="molecule type" value="Genomic_DNA"/>
</dbReference>
<organism evidence="1 2">
    <name type="scientific">Didymosphaeria variabile</name>
    <dbReference type="NCBI Taxonomy" id="1932322"/>
    <lineage>
        <taxon>Eukaryota</taxon>
        <taxon>Fungi</taxon>
        <taxon>Dikarya</taxon>
        <taxon>Ascomycota</taxon>
        <taxon>Pezizomycotina</taxon>
        <taxon>Dothideomycetes</taxon>
        <taxon>Pleosporomycetidae</taxon>
        <taxon>Pleosporales</taxon>
        <taxon>Massarineae</taxon>
        <taxon>Didymosphaeriaceae</taxon>
        <taxon>Didymosphaeria</taxon>
    </lineage>
</organism>
<keyword evidence="2" id="KW-1185">Reference proteome</keyword>
<protein>
    <submittedName>
        <fullName evidence="1">Uncharacterized protein</fullName>
    </submittedName>
</protein>
<dbReference type="OrthoDB" id="3801236at2759"/>